<evidence type="ECO:0000313" key="3">
    <source>
        <dbReference type="EMBL" id="PCO04532.1"/>
    </source>
</evidence>
<dbReference type="PROSITE" id="PS50263">
    <property type="entry name" value="CN_HYDROLASE"/>
    <property type="match status" value="1"/>
</dbReference>
<dbReference type="InterPro" id="IPR003010">
    <property type="entry name" value="C-N_Hydrolase"/>
</dbReference>
<dbReference type="RefSeq" id="WP_082679615.1">
    <property type="nucleotide sequence ID" value="NZ_LRFG02000005.1"/>
</dbReference>
<reference evidence="3" key="1">
    <citation type="submission" date="2017-08" db="EMBL/GenBank/DDBJ databases">
        <title>Microbulbifer marisrubri sp. nov., a halophilic alphaproteobacterium isolated from marine sediment of the Yellow Sea, China.</title>
        <authorList>
            <person name="Zhang G."/>
            <person name="Xiong Q."/>
        </authorList>
    </citation>
    <scope>NUCLEOTIDE SEQUENCE [LARGE SCALE GENOMIC DNA]</scope>
    <source>
        <strain evidence="3">WRN-8</strain>
    </source>
</reference>
<evidence type="ECO:0000313" key="4">
    <source>
        <dbReference type="Proteomes" id="UP000218427"/>
    </source>
</evidence>
<dbReference type="GO" id="GO:0016787">
    <property type="term" value="F:hydrolase activity"/>
    <property type="evidence" value="ECO:0007669"/>
    <property type="project" value="UniProtKB-KW"/>
</dbReference>
<dbReference type="EMBL" id="LRFG02000005">
    <property type="protein sequence ID" value="PCO04532.1"/>
    <property type="molecule type" value="Genomic_DNA"/>
</dbReference>
<dbReference type="PANTHER" id="PTHR43674:SF13">
    <property type="entry name" value="CN HYDROLASE DOMAIN-CONTAINING PROTEIN"/>
    <property type="match status" value="1"/>
</dbReference>
<dbReference type="SUPFAM" id="SSF56317">
    <property type="entry name" value="Carbon-nitrogen hydrolase"/>
    <property type="match status" value="1"/>
</dbReference>
<organism evidence="3 4">
    <name type="scientific">Microbulbifer flavimaris</name>
    <dbReference type="NCBI Taxonomy" id="1781068"/>
    <lineage>
        <taxon>Bacteria</taxon>
        <taxon>Pseudomonadati</taxon>
        <taxon>Pseudomonadota</taxon>
        <taxon>Gammaproteobacteria</taxon>
        <taxon>Cellvibrionales</taxon>
        <taxon>Microbulbiferaceae</taxon>
        <taxon>Microbulbifer</taxon>
    </lineage>
</organism>
<dbReference type="CDD" id="cd07197">
    <property type="entry name" value="nitrilase"/>
    <property type="match status" value="1"/>
</dbReference>
<dbReference type="InterPro" id="IPR036526">
    <property type="entry name" value="C-N_Hydrolase_sf"/>
</dbReference>
<dbReference type="InterPro" id="IPR050345">
    <property type="entry name" value="Aliph_Amidase/BUP"/>
</dbReference>
<evidence type="ECO:0000256" key="1">
    <source>
        <dbReference type="ARBA" id="ARBA00022801"/>
    </source>
</evidence>
<dbReference type="Gene3D" id="3.60.110.10">
    <property type="entry name" value="Carbon-nitrogen hydrolase"/>
    <property type="match status" value="1"/>
</dbReference>
<evidence type="ECO:0000259" key="2">
    <source>
        <dbReference type="PROSITE" id="PS50263"/>
    </source>
</evidence>
<dbReference type="Pfam" id="PF00795">
    <property type="entry name" value="CN_hydrolase"/>
    <property type="match status" value="1"/>
</dbReference>
<sequence>MRKKPERSAAVRRLGLIISFVLLGGSLVLALILRPLGPSAAEPALALLEPLSTPAPGAANLLSVQPHLQAADYADTQRLLGKLSTYLDQAREAGWLTPLTVVVFPEHIGTWLVAEGESALVFDSSTTTGALTWAALGNLPQFLYHLSEAKEEDSFAAALFRTKAESMAAQYQRVFSALASEYGVTVVAGSILLPNPMAQDGQLIAGRGALYNSSFVFFADGRMAGPVRKVYPIDSELPFTEPAVLEHSLPVFETPAGHLGVLICADSWYPDTWAQLESAELVAVPSFSSPDGIWQSPWGGYNGAPAPADVTAADVGRLTEAEAWRKYALGGRGQQLRAGINTFLRGDLWDLGDDGQTMAVLDGELILGQRRDTAIISSLWLNTHQDEVTSRE</sequence>
<accession>A0ABX4HXW3</accession>
<proteinExistence type="predicted"/>
<keyword evidence="4" id="KW-1185">Reference proteome</keyword>
<comment type="caution">
    <text evidence="3">The sequence shown here is derived from an EMBL/GenBank/DDBJ whole genome shotgun (WGS) entry which is preliminary data.</text>
</comment>
<dbReference type="PANTHER" id="PTHR43674">
    <property type="entry name" value="NITRILASE C965.09-RELATED"/>
    <property type="match status" value="1"/>
</dbReference>
<protein>
    <submittedName>
        <fullName evidence="3">Carbon-nitrogen hydrolase family protein</fullName>
    </submittedName>
</protein>
<dbReference type="Proteomes" id="UP000218427">
    <property type="component" value="Unassembled WGS sequence"/>
</dbReference>
<feature type="domain" description="CN hydrolase" evidence="2">
    <location>
        <begin position="64"/>
        <end position="367"/>
    </location>
</feature>
<name>A0ABX4HXW3_9GAMM</name>
<gene>
    <name evidence="3" type="ORF">AWR36_013900</name>
</gene>
<keyword evidence="1 3" id="KW-0378">Hydrolase</keyword>